<protein>
    <submittedName>
        <fullName evidence="1">Uncharacterized protein</fullName>
    </submittedName>
</protein>
<dbReference type="Proteomes" id="UP000799441">
    <property type="component" value="Unassembled WGS sequence"/>
</dbReference>
<name>A0A9P4PZX6_9PEZI</name>
<dbReference type="EMBL" id="MU003850">
    <property type="protein sequence ID" value="KAF2717174.1"/>
    <property type="molecule type" value="Genomic_DNA"/>
</dbReference>
<organism evidence="1 2">
    <name type="scientific">Polychaeton citri CBS 116435</name>
    <dbReference type="NCBI Taxonomy" id="1314669"/>
    <lineage>
        <taxon>Eukaryota</taxon>
        <taxon>Fungi</taxon>
        <taxon>Dikarya</taxon>
        <taxon>Ascomycota</taxon>
        <taxon>Pezizomycotina</taxon>
        <taxon>Dothideomycetes</taxon>
        <taxon>Dothideomycetidae</taxon>
        <taxon>Capnodiales</taxon>
        <taxon>Capnodiaceae</taxon>
        <taxon>Polychaeton</taxon>
    </lineage>
</organism>
<gene>
    <name evidence="1" type="ORF">K431DRAFT_288773</name>
</gene>
<evidence type="ECO:0000313" key="2">
    <source>
        <dbReference type="Proteomes" id="UP000799441"/>
    </source>
</evidence>
<dbReference type="AlphaFoldDB" id="A0A9P4PZX6"/>
<sequence>MVEEMEATDPYTAIPGLLRIPTEIRLQIYSHLFLPTAFERPADGCADHITTRIHLHRPHDSNRRKDGVSQSPGEELFQQALILLQVSRVLRGELQDVFFSENTFVLLSPLAFVPGNQRGRMDSYWAVPLTTSDDLYHQLKRDDPEYPRSLNGVLQDNYVPQSILRFIRKAVLITSLSMPWQDAPDSRQRFIESGLKRRVGSQIVEMQPWQCMTLLRSLRVYLNCSPCYHDFLIEIERGPKGEWNGNHYQHGMRPVQALLEALPPACKVVFNTFQMLKVHDSATYNAWRYPFEPDHCTRRTQSDIVVSWLQSRDPHEGQQSCHQGKTHGSDFDHRQCGSTYWAARVCPVAIRGVTTGCIHALIRLRADNQMRAEMLGQTMHKSKRSRNMQRYKTLMLWSSEMFPPGSSGFHDL</sequence>
<reference evidence="1" key="1">
    <citation type="journal article" date="2020" name="Stud. Mycol.">
        <title>101 Dothideomycetes genomes: a test case for predicting lifestyles and emergence of pathogens.</title>
        <authorList>
            <person name="Haridas S."/>
            <person name="Albert R."/>
            <person name="Binder M."/>
            <person name="Bloem J."/>
            <person name="Labutti K."/>
            <person name="Salamov A."/>
            <person name="Andreopoulos B."/>
            <person name="Baker S."/>
            <person name="Barry K."/>
            <person name="Bills G."/>
            <person name="Bluhm B."/>
            <person name="Cannon C."/>
            <person name="Castanera R."/>
            <person name="Culley D."/>
            <person name="Daum C."/>
            <person name="Ezra D."/>
            <person name="Gonzalez J."/>
            <person name="Henrissat B."/>
            <person name="Kuo A."/>
            <person name="Liang C."/>
            <person name="Lipzen A."/>
            <person name="Lutzoni F."/>
            <person name="Magnuson J."/>
            <person name="Mondo S."/>
            <person name="Nolan M."/>
            <person name="Ohm R."/>
            <person name="Pangilinan J."/>
            <person name="Park H.-J."/>
            <person name="Ramirez L."/>
            <person name="Alfaro M."/>
            <person name="Sun H."/>
            <person name="Tritt A."/>
            <person name="Yoshinaga Y."/>
            <person name="Zwiers L.-H."/>
            <person name="Turgeon B."/>
            <person name="Goodwin S."/>
            <person name="Spatafora J."/>
            <person name="Crous P."/>
            <person name="Grigoriev I."/>
        </authorList>
    </citation>
    <scope>NUCLEOTIDE SEQUENCE</scope>
    <source>
        <strain evidence="1">CBS 116435</strain>
    </source>
</reference>
<keyword evidence="2" id="KW-1185">Reference proteome</keyword>
<dbReference type="OrthoDB" id="2951834at2759"/>
<evidence type="ECO:0000313" key="1">
    <source>
        <dbReference type="EMBL" id="KAF2717174.1"/>
    </source>
</evidence>
<accession>A0A9P4PZX6</accession>
<proteinExistence type="predicted"/>
<comment type="caution">
    <text evidence="1">The sequence shown here is derived from an EMBL/GenBank/DDBJ whole genome shotgun (WGS) entry which is preliminary data.</text>
</comment>